<evidence type="ECO:0000256" key="8">
    <source>
        <dbReference type="HAMAP-Rule" id="MF_00265"/>
    </source>
</evidence>
<dbReference type="EMBL" id="CADCWN010000341">
    <property type="protein sequence ID" value="CAA9588009.1"/>
    <property type="molecule type" value="Genomic_DNA"/>
</dbReference>
<accession>A0A6J4VYJ1</accession>
<keyword evidence="4 8" id="KW-0479">Metal-binding</keyword>
<dbReference type="HAMAP" id="MF_00265">
    <property type="entry name" value="VapC_Nob1"/>
    <property type="match status" value="1"/>
</dbReference>
<evidence type="ECO:0000256" key="3">
    <source>
        <dbReference type="ARBA" id="ARBA00022722"/>
    </source>
</evidence>
<comment type="similarity">
    <text evidence="7 8">Belongs to the PINc/VapC protein family.</text>
</comment>
<evidence type="ECO:0000256" key="2">
    <source>
        <dbReference type="ARBA" id="ARBA00022649"/>
    </source>
</evidence>
<feature type="domain" description="PIN" evidence="9">
    <location>
        <begin position="4"/>
        <end position="126"/>
    </location>
</feature>
<reference evidence="10" key="1">
    <citation type="submission" date="2020-02" db="EMBL/GenBank/DDBJ databases">
        <authorList>
            <person name="Meier V. D."/>
        </authorList>
    </citation>
    <scope>NUCLEOTIDE SEQUENCE</scope>
    <source>
        <strain evidence="10">AVDCRST_MAG18</strain>
    </source>
</reference>
<evidence type="ECO:0000256" key="7">
    <source>
        <dbReference type="ARBA" id="ARBA00038093"/>
    </source>
</evidence>
<dbReference type="InterPro" id="IPR002716">
    <property type="entry name" value="PIN_dom"/>
</dbReference>
<keyword evidence="5 8" id="KW-0378">Hydrolase</keyword>
<keyword evidence="2 8" id="KW-1277">Toxin-antitoxin system</keyword>
<dbReference type="GO" id="GO:0004540">
    <property type="term" value="F:RNA nuclease activity"/>
    <property type="evidence" value="ECO:0007669"/>
    <property type="project" value="InterPro"/>
</dbReference>
<keyword evidence="3 8" id="KW-0540">Nuclease</keyword>
<dbReference type="GO" id="GO:0090729">
    <property type="term" value="F:toxin activity"/>
    <property type="evidence" value="ECO:0007669"/>
    <property type="project" value="UniProtKB-KW"/>
</dbReference>
<sequence length="135" mass="14527">MSFLFDTDTLSNLLKRAPSAALPGKLAGLPADQQAMTAITLGELVYGAARLGQLGIPLRERIERDLIANLAILPFDATAARHYGLIRADLESHGTSLAEADLRIAAIAIARNLILVTGNGRHFGRITNLTIENWL</sequence>
<comment type="function">
    <text evidence="8">Toxic component of a toxin-antitoxin (TA) system. An RNase.</text>
</comment>
<dbReference type="Pfam" id="PF01850">
    <property type="entry name" value="PIN"/>
    <property type="match status" value="1"/>
</dbReference>
<evidence type="ECO:0000256" key="6">
    <source>
        <dbReference type="ARBA" id="ARBA00022842"/>
    </source>
</evidence>
<dbReference type="PANTHER" id="PTHR33653:SF1">
    <property type="entry name" value="RIBONUCLEASE VAPC2"/>
    <property type="match status" value="1"/>
</dbReference>
<dbReference type="Gene3D" id="3.40.50.1010">
    <property type="entry name" value="5'-nuclease"/>
    <property type="match status" value="1"/>
</dbReference>
<dbReference type="AlphaFoldDB" id="A0A6J4VYJ1"/>
<feature type="binding site" evidence="8">
    <location>
        <position position="6"/>
    </location>
    <ligand>
        <name>Mg(2+)</name>
        <dbReference type="ChEBI" id="CHEBI:18420"/>
    </ligand>
</feature>
<dbReference type="SUPFAM" id="SSF88723">
    <property type="entry name" value="PIN domain-like"/>
    <property type="match status" value="1"/>
</dbReference>
<keyword evidence="8" id="KW-0800">Toxin</keyword>
<evidence type="ECO:0000256" key="4">
    <source>
        <dbReference type="ARBA" id="ARBA00022723"/>
    </source>
</evidence>
<feature type="binding site" evidence="8">
    <location>
        <position position="101"/>
    </location>
    <ligand>
        <name>Mg(2+)</name>
        <dbReference type="ChEBI" id="CHEBI:18420"/>
    </ligand>
</feature>
<evidence type="ECO:0000313" key="10">
    <source>
        <dbReference type="EMBL" id="CAA9588009.1"/>
    </source>
</evidence>
<evidence type="ECO:0000256" key="1">
    <source>
        <dbReference type="ARBA" id="ARBA00001946"/>
    </source>
</evidence>
<dbReference type="InterPro" id="IPR050556">
    <property type="entry name" value="Type_II_TA_system_RNase"/>
</dbReference>
<dbReference type="InterPro" id="IPR029060">
    <property type="entry name" value="PIN-like_dom_sf"/>
</dbReference>
<dbReference type="GO" id="GO:0000287">
    <property type="term" value="F:magnesium ion binding"/>
    <property type="evidence" value="ECO:0007669"/>
    <property type="project" value="UniProtKB-UniRule"/>
</dbReference>
<evidence type="ECO:0000259" key="9">
    <source>
        <dbReference type="Pfam" id="PF01850"/>
    </source>
</evidence>
<proteinExistence type="inferred from homology"/>
<evidence type="ECO:0000256" key="5">
    <source>
        <dbReference type="ARBA" id="ARBA00022801"/>
    </source>
</evidence>
<comment type="cofactor">
    <cofactor evidence="1 8">
        <name>Mg(2+)</name>
        <dbReference type="ChEBI" id="CHEBI:18420"/>
    </cofactor>
</comment>
<protein>
    <recommendedName>
        <fullName evidence="8">Ribonuclease VapC</fullName>
        <shortName evidence="8">RNase VapC</shortName>
        <ecNumber evidence="8">3.1.-.-</ecNumber>
    </recommendedName>
    <alternativeName>
        <fullName evidence="8">Toxin VapC</fullName>
    </alternativeName>
</protein>
<dbReference type="EC" id="3.1.-.-" evidence="8"/>
<dbReference type="InterPro" id="IPR022907">
    <property type="entry name" value="VapC_family"/>
</dbReference>
<gene>
    <name evidence="8" type="primary">vapC</name>
    <name evidence="10" type="ORF">AVDCRST_MAG18-4276</name>
</gene>
<keyword evidence="6 8" id="KW-0460">Magnesium</keyword>
<organism evidence="10">
    <name type="scientific">uncultured Thermomicrobiales bacterium</name>
    <dbReference type="NCBI Taxonomy" id="1645740"/>
    <lineage>
        <taxon>Bacteria</taxon>
        <taxon>Pseudomonadati</taxon>
        <taxon>Thermomicrobiota</taxon>
        <taxon>Thermomicrobia</taxon>
        <taxon>Thermomicrobiales</taxon>
        <taxon>environmental samples</taxon>
    </lineage>
</organism>
<dbReference type="PANTHER" id="PTHR33653">
    <property type="entry name" value="RIBONUCLEASE VAPC2"/>
    <property type="match status" value="1"/>
</dbReference>
<name>A0A6J4VYJ1_9BACT</name>
<dbReference type="GO" id="GO:0016787">
    <property type="term" value="F:hydrolase activity"/>
    <property type="evidence" value="ECO:0007669"/>
    <property type="project" value="UniProtKB-KW"/>
</dbReference>